<organism evidence="1 2">
    <name type="scientific">Tetrahymena thermophila (strain SB210)</name>
    <dbReference type="NCBI Taxonomy" id="312017"/>
    <lineage>
        <taxon>Eukaryota</taxon>
        <taxon>Sar</taxon>
        <taxon>Alveolata</taxon>
        <taxon>Ciliophora</taxon>
        <taxon>Intramacronucleata</taxon>
        <taxon>Oligohymenophorea</taxon>
        <taxon>Hymenostomatida</taxon>
        <taxon>Tetrahymenina</taxon>
        <taxon>Tetrahymenidae</taxon>
        <taxon>Tetrahymena</taxon>
    </lineage>
</organism>
<evidence type="ECO:0000313" key="1">
    <source>
        <dbReference type="EMBL" id="EWS71843.1"/>
    </source>
</evidence>
<dbReference type="InParanoid" id="W7X686"/>
<evidence type="ECO:0000313" key="2">
    <source>
        <dbReference type="Proteomes" id="UP000009168"/>
    </source>
</evidence>
<proteinExistence type="predicted"/>
<sequence length="263" mass="31038">MKIKAKNVKSQAQKDVNQLIVKIKRRVMMKFQIILHMQSKKKKKSKVKIVTMKKMNIKAKNKIKLVTQMRAMIKVRMKTLKKNVILNLKIKTKNVKIKAQKEVNKLVIKIKKVVMMMIFQNRLHMQSYKKTKSKAKMMTKNKVQTVTTKKLNIKVNKIKILTQMKAQIKAGMQMIIWMKVLMIVGKNKKVTMKALQTKEIGKSKRNKRNISAVKKMIIKIVFKDQAKLNQFQITIKIQQFRQCMSKIIIKLYLKILFLQILMN</sequence>
<dbReference type="KEGG" id="tet:TTHERM_000616459"/>
<reference evidence="2" key="1">
    <citation type="journal article" date="2006" name="PLoS Biol.">
        <title>Macronuclear genome sequence of the ciliate Tetrahymena thermophila, a model eukaryote.</title>
        <authorList>
            <person name="Eisen J.A."/>
            <person name="Coyne R.S."/>
            <person name="Wu M."/>
            <person name="Wu D."/>
            <person name="Thiagarajan M."/>
            <person name="Wortman J.R."/>
            <person name="Badger J.H."/>
            <person name="Ren Q."/>
            <person name="Amedeo P."/>
            <person name="Jones K.M."/>
            <person name="Tallon L.J."/>
            <person name="Delcher A.L."/>
            <person name="Salzberg S.L."/>
            <person name="Silva J.C."/>
            <person name="Haas B.J."/>
            <person name="Majoros W.H."/>
            <person name="Farzad M."/>
            <person name="Carlton J.M."/>
            <person name="Smith R.K. Jr."/>
            <person name="Garg J."/>
            <person name="Pearlman R.E."/>
            <person name="Karrer K.M."/>
            <person name="Sun L."/>
            <person name="Manning G."/>
            <person name="Elde N.C."/>
            <person name="Turkewitz A.P."/>
            <person name="Asai D.J."/>
            <person name="Wilkes D.E."/>
            <person name="Wang Y."/>
            <person name="Cai H."/>
            <person name="Collins K."/>
            <person name="Stewart B.A."/>
            <person name="Lee S.R."/>
            <person name="Wilamowska K."/>
            <person name="Weinberg Z."/>
            <person name="Ruzzo W.L."/>
            <person name="Wloga D."/>
            <person name="Gaertig J."/>
            <person name="Frankel J."/>
            <person name="Tsao C.-C."/>
            <person name="Gorovsky M.A."/>
            <person name="Keeling P.J."/>
            <person name="Waller R.F."/>
            <person name="Patron N.J."/>
            <person name="Cherry J.M."/>
            <person name="Stover N.A."/>
            <person name="Krieger C.J."/>
            <person name="del Toro C."/>
            <person name="Ryder H.F."/>
            <person name="Williamson S.C."/>
            <person name="Barbeau R.A."/>
            <person name="Hamilton E.P."/>
            <person name="Orias E."/>
        </authorList>
    </citation>
    <scope>NUCLEOTIDE SEQUENCE [LARGE SCALE GENOMIC DNA]</scope>
    <source>
        <strain evidence="2">SB210</strain>
    </source>
</reference>
<dbReference type="AlphaFoldDB" id="W7X686"/>
<dbReference type="EMBL" id="GG662448">
    <property type="protein sequence ID" value="EWS71843.1"/>
    <property type="molecule type" value="Genomic_DNA"/>
</dbReference>
<keyword evidence="2" id="KW-1185">Reference proteome</keyword>
<name>W7X686_TETTS</name>
<gene>
    <name evidence="1" type="ORF">TTHERM_000616459</name>
</gene>
<dbReference type="RefSeq" id="XP_012655636.1">
    <property type="nucleotide sequence ID" value="XM_012800182.1"/>
</dbReference>
<dbReference type="GeneID" id="24439830"/>
<dbReference type="Proteomes" id="UP000009168">
    <property type="component" value="Unassembled WGS sequence"/>
</dbReference>
<protein>
    <submittedName>
        <fullName evidence="1">Uncharacterized protein</fullName>
    </submittedName>
</protein>
<accession>W7X686</accession>